<dbReference type="GO" id="GO:0004467">
    <property type="term" value="F:long-chain fatty acid-CoA ligase activity"/>
    <property type="evidence" value="ECO:0007669"/>
    <property type="project" value="TreeGrafter"/>
</dbReference>
<dbReference type="Gene3D" id="3.40.50.12780">
    <property type="entry name" value="N-terminal domain of ligase-like"/>
    <property type="match status" value="1"/>
</dbReference>
<sequence length="699" mass="77189">MGFVQAVSVACFAVLVAVIGYKFGLFMGVIIAIVSLFVFLFSGLADAKDDVYSVELKDRKKKKDQTLPRVRKGIKDVKTTVEGVTTLYENFQNGVKKAGDGPCLGHRPSSNEGYVTESYNEVNKRIQNFGSGLLHIGVQQGDRIGFYAKNSRYWVIGAEACNAYSLTSVAIYDTLGEENREYIVNQSEIRGICSTSRLLNNITELAGTCKNLKYVIMMDKIDEKMKKQASDVGLEAFSFEEVEELGSQNFHEPIPPKPDDLAILMYTSGTTSRPKGVMISHANVVAVIAGVVDVIPNLTKNDSYFSYLPLAHILERAAEASMFNQGASIGFFQGDIKKLTDDVAAWKPTIYAGVPKVYQRVMHTVKKKIAESPLPIRVLFATGYNLKKKCIQLGLPSGFLDRTIFKKVRAALGGRVRYLVSGGAPLSGECHEFIRICFGAPFSQGYGLTETCGGATATPHEMIAPYEKAGAPFTCSEVKLVSAGKYSVDGKVPQGEICVKGQNVTLGYYKNKEKTDEVFVVEEDGERWFHTGDVGQWNPDGTLSIVGRVKDIFKLDGGEYIAPERLETIYCQCKYLSNIFVYGDSNKSNVVGVAIPDAAAAKQWADKNGVKYGNDTEEPNVPKEICQSEEFNKVIVDELKQIAESAKLNRYEQVPAVYIDGKYWSPDTGLVTDAMKNKRDPLYNEYQEQIKELYSKLGQ</sequence>
<accession>A0A7S4HNR4</accession>
<dbReference type="AlphaFoldDB" id="A0A7S4HNR4"/>
<dbReference type="GO" id="GO:0016020">
    <property type="term" value="C:membrane"/>
    <property type="evidence" value="ECO:0007669"/>
    <property type="project" value="TreeGrafter"/>
</dbReference>
<proteinExistence type="predicted"/>
<evidence type="ECO:0000256" key="2">
    <source>
        <dbReference type="ARBA" id="ARBA00022840"/>
    </source>
</evidence>
<dbReference type="PANTHER" id="PTHR43272">
    <property type="entry name" value="LONG-CHAIN-FATTY-ACID--COA LIGASE"/>
    <property type="match status" value="1"/>
</dbReference>
<keyword evidence="3" id="KW-0812">Transmembrane</keyword>
<keyword evidence="3" id="KW-1133">Transmembrane helix</keyword>
<protein>
    <recommendedName>
        <fullName evidence="4">AMP-dependent synthetase/ligase domain-containing protein</fullName>
    </recommendedName>
</protein>
<organism evidence="5">
    <name type="scientific">Vannella robusta</name>
    <dbReference type="NCBI Taxonomy" id="1487602"/>
    <lineage>
        <taxon>Eukaryota</taxon>
        <taxon>Amoebozoa</taxon>
        <taxon>Discosea</taxon>
        <taxon>Flabellinia</taxon>
        <taxon>Vannellidae</taxon>
        <taxon>Vannella</taxon>
    </lineage>
</organism>
<name>A0A7S4HNR4_9EUKA</name>
<evidence type="ECO:0000256" key="3">
    <source>
        <dbReference type="SAM" id="Phobius"/>
    </source>
</evidence>
<dbReference type="PANTHER" id="PTHR43272:SF33">
    <property type="entry name" value="AMP-BINDING DOMAIN-CONTAINING PROTEIN-RELATED"/>
    <property type="match status" value="1"/>
</dbReference>
<keyword evidence="2" id="KW-0067">ATP-binding</keyword>
<evidence type="ECO:0000259" key="4">
    <source>
        <dbReference type="Pfam" id="PF00501"/>
    </source>
</evidence>
<dbReference type="GO" id="GO:0005783">
    <property type="term" value="C:endoplasmic reticulum"/>
    <property type="evidence" value="ECO:0007669"/>
    <property type="project" value="TreeGrafter"/>
</dbReference>
<dbReference type="Pfam" id="PF00501">
    <property type="entry name" value="AMP-binding"/>
    <property type="match status" value="1"/>
</dbReference>
<dbReference type="EMBL" id="HBKP01003813">
    <property type="protein sequence ID" value="CAE2204735.1"/>
    <property type="molecule type" value="Transcribed_RNA"/>
</dbReference>
<evidence type="ECO:0000256" key="1">
    <source>
        <dbReference type="ARBA" id="ARBA00022741"/>
    </source>
</evidence>
<feature type="domain" description="AMP-dependent synthetase/ligase" evidence="4">
    <location>
        <begin position="106"/>
        <end position="509"/>
    </location>
</feature>
<dbReference type="PROSITE" id="PS00455">
    <property type="entry name" value="AMP_BINDING"/>
    <property type="match status" value="1"/>
</dbReference>
<gene>
    <name evidence="5" type="ORF">VSP0166_LOCUS2762</name>
</gene>
<evidence type="ECO:0000313" key="5">
    <source>
        <dbReference type="EMBL" id="CAE2204735.1"/>
    </source>
</evidence>
<reference evidence="5" key="1">
    <citation type="submission" date="2021-01" db="EMBL/GenBank/DDBJ databases">
        <authorList>
            <person name="Corre E."/>
            <person name="Pelletier E."/>
            <person name="Niang G."/>
            <person name="Scheremetjew M."/>
            <person name="Finn R."/>
            <person name="Kale V."/>
            <person name="Holt S."/>
            <person name="Cochrane G."/>
            <person name="Meng A."/>
            <person name="Brown T."/>
            <person name="Cohen L."/>
        </authorList>
    </citation>
    <scope>NUCLEOTIDE SEQUENCE</scope>
    <source>
        <strain evidence="5">DIVA3 518/3/11/1/6</strain>
    </source>
</reference>
<dbReference type="InterPro" id="IPR000873">
    <property type="entry name" value="AMP-dep_synth/lig_dom"/>
</dbReference>
<keyword evidence="3" id="KW-0472">Membrane</keyword>
<feature type="transmembrane region" description="Helical" evidence="3">
    <location>
        <begin position="12"/>
        <end position="41"/>
    </location>
</feature>
<dbReference type="SUPFAM" id="SSF56801">
    <property type="entry name" value="Acetyl-CoA synthetase-like"/>
    <property type="match status" value="1"/>
</dbReference>
<dbReference type="GO" id="GO:0005524">
    <property type="term" value="F:ATP binding"/>
    <property type="evidence" value="ECO:0007669"/>
    <property type="project" value="UniProtKB-KW"/>
</dbReference>
<keyword evidence="1" id="KW-0547">Nucleotide-binding</keyword>
<dbReference type="InterPro" id="IPR020845">
    <property type="entry name" value="AMP-binding_CS"/>
</dbReference>
<dbReference type="InterPro" id="IPR042099">
    <property type="entry name" value="ANL_N_sf"/>
</dbReference>